<protein>
    <recommendedName>
        <fullName evidence="5">3-methylmercaptopropionyl-CoA ligase</fullName>
        <ecNumber evidence="4">6.2.1.44</ecNumber>
    </recommendedName>
</protein>
<dbReference type="Proteomes" id="UP000033874">
    <property type="component" value="Unassembled WGS sequence"/>
</dbReference>
<dbReference type="SUPFAM" id="SSF56801">
    <property type="entry name" value="Acetyl-CoA synthetase-like"/>
    <property type="match status" value="1"/>
</dbReference>
<dbReference type="InterPro" id="IPR000873">
    <property type="entry name" value="AMP-dep_synth/lig_dom"/>
</dbReference>
<dbReference type="EMBL" id="LBIC01000006">
    <property type="protein sequence ID" value="KKW91671.1"/>
    <property type="molecule type" value="Genomic_DNA"/>
</dbReference>
<reference evidence="8 9" key="1">
    <citation type="submission" date="2015-04" db="EMBL/GenBank/DDBJ databases">
        <title>Genome sequence of aromatic hydrocarbons-degrading Sphingobium chungbukense DJ77.</title>
        <authorList>
            <person name="Kim Y.-C."/>
            <person name="Chae J.-C."/>
        </authorList>
    </citation>
    <scope>NUCLEOTIDE SEQUENCE [LARGE SCALE GENOMIC DNA]</scope>
    <source>
        <strain evidence="8 9">DJ77</strain>
    </source>
</reference>
<comment type="similarity">
    <text evidence="1">Belongs to the ATP-dependent AMP-binding enzyme family.</text>
</comment>
<dbReference type="InterPro" id="IPR045851">
    <property type="entry name" value="AMP-bd_C_sf"/>
</dbReference>
<dbReference type="STRING" id="56193.YP76_14235"/>
<keyword evidence="2 8" id="KW-0436">Ligase</keyword>
<evidence type="ECO:0000256" key="1">
    <source>
        <dbReference type="ARBA" id="ARBA00006432"/>
    </source>
</evidence>
<dbReference type="AlphaFoldDB" id="A0A0M3ARX2"/>
<dbReference type="PATRIC" id="fig|56193.3.peg.2971"/>
<dbReference type="GO" id="GO:0031956">
    <property type="term" value="F:medium-chain fatty acid-CoA ligase activity"/>
    <property type="evidence" value="ECO:0007669"/>
    <property type="project" value="TreeGrafter"/>
</dbReference>
<comment type="caution">
    <text evidence="8">The sequence shown here is derived from an EMBL/GenBank/DDBJ whole genome shotgun (WGS) entry which is preliminary data.</text>
</comment>
<comment type="catalytic activity">
    <reaction evidence="3">
        <text>3-(methylsulfanyl)propanoate + ATP + CoA = 3-(methylsulfanyl)propanoyl-CoA + AMP + diphosphate</text>
        <dbReference type="Rhea" id="RHEA:43052"/>
        <dbReference type="ChEBI" id="CHEBI:30616"/>
        <dbReference type="ChEBI" id="CHEBI:33019"/>
        <dbReference type="ChEBI" id="CHEBI:49016"/>
        <dbReference type="ChEBI" id="CHEBI:57287"/>
        <dbReference type="ChEBI" id="CHEBI:82815"/>
        <dbReference type="ChEBI" id="CHEBI:456215"/>
        <dbReference type="EC" id="6.2.1.44"/>
    </reaction>
    <physiologicalReaction direction="left-to-right" evidence="3">
        <dbReference type="Rhea" id="RHEA:43053"/>
    </physiologicalReaction>
</comment>
<feature type="domain" description="AMP-binding enzyme C-terminal" evidence="7">
    <location>
        <begin position="477"/>
        <end position="553"/>
    </location>
</feature>
<evidence type="ECO:0000256" key="3">
    <source>
        <dbReference type="ARBA" id="ARBA00051915"/>
    </source>
</evidence>
<accession>A0A0M3ARX2</accession>
<proteinExistence type="inferred from homology"/>
<evidence type="ECO:0000259" key="7">
    <source>
        <dbReference type="Pfam" id="PF13193"/>
    </source>
</evidence>
<evidence type="ECO:0000256" key="2">
    <source>
        <dbReference type="ARBA" id="ARBA00022598"/>
    </source>
</evidence>
<dbReference type="Gene3D" id="3.40.50.980">
    <property type="match status" value="2"/>
</dbReference>
<dbReference type="Pfam" id="PF13193">
    <property type="entry name" value="AMP-binding_C"/>
    <property type="match status" value="1"/>
</dbReference>
<name>A0A0M3ARX2_9SPHN</name>
<dbReference type="EC" id="6.2.1.44" evidence="4"/>
<sequence>MQSWPVMSLKDAEAQLCVPGSRFEIGTALINGRELRTWARLPATIAELAREVQAEHGEREFLVFNDERITYDGWFRAVAKLADHLVRQGVRQGDRVALAMRNLPEWPVALFAAGLCGAIVVPLNAWWTGDELRYALDQSGSTLLLCDEERLERLTAGDPAFTDRMKVIVSRSSRLDVASLESVIGLPAGYGSLPVRPLPAVAMAPDDPLTIFYTSGTTGRPKGALGTHRNMLSGLLAGDFIAQRGALRRGEPARELPPSVTLMTIPLFHVTGCASLLMSALACGGKIVLMHKWNPVEAMSLIERERITSAGGVPTIAWQLIDSPDRSRYDLSSLDYVPYGGAPAAPDLPVLIQRELAAIPYNGWGMTETSGTITGHSAEDYLNRPDSCGPPLPVDELRVTDEAGQDVPIGEIGELRVRGPQIVMGYWRNPEATEATFGDGWLHTGDLARLDEEGFCTIVGRSKDVIIRGGENIYAVEVENALFSHPAVTDAAVVALPHDRLGEEPAAMVQIADGHTPAEEELKLWLRQRLAAFKIPIVIRFHDGPLPRNANGKVLKNEVRLLLLAETLQD</sequence>
<dbReference type="Gene3D" id="2.30.38.10">
    <property type="entry name" value="Luciferase, Domain 3"/>
    <property type="match status" value="1"/>
</dbReference>
<dbReference type="InterPro" id="IPR025110">
    <property type="entry name" value="AMP-bd_C"/>
</dbReference>
<dbReference type="FunFam" id="3.30.300.30:FF:000008">
    <property type="entry name" value="2,3-dihydroxybenzoate-AMP ligase"/>
    <property type="match status" value="1"/>
</dbReference>
<keyword evidence="9" id="KW-1185">Reference proteome</keyword>
<dbReference type="InterPro" id="IPR020845">
    <property type="entry name" value="AMP-binding_CS"/>
</dbReference>
<dbReference type="PANTHER" id="PTHR43201:SF5">
    <property type="entry name" value="MEDIUM-CHAIN ACYL-COA LIGASE ACSF2, MITOCHONDRIAL"/>
    <property type="match status" value="1"/>
</dbReference>
<evidence type="ECO:0000256" key="4">
    <source>
        <dbReference type="ARBA" id="ARBA00066616"/>
    </source>
</evidence>
<evidence type="ECO:0000259" key="6">
    <source>
        <dbReference type="Pfam" id="PF00501"/>
    </source>
</evidence>
<evidence type="ECO:0000256" key="5">
    <source>
        <dbReference type="ARBA" id="ARBA00067668"/>
    </source>
</evidence>
<organism evidence="8 9">
    <name type="scientific">Sphingobium chungbukense</name>
    <dbReference type="NCBI Taxonomy" id="56193"/>
    <lineage>
        <taxon>Bacteria</taxon>
        <taxon>Pseudomonadati</taxon>
        <taxon>Pseudomonadota</taxon>
        <taxon>Alphaproteobacteria</taxon>
        <taxon>Sphingomonadales</taxon>
        <taxon>Sphingomonadaceae</taxon>
        <taxon>Sphingobium</taxon>
    </lineage>
</organism>
<dbReference type="PANTHER" id="PTHR43201">
    <property type="entry name" value="ACYL-COA SYNTHETASE"/>
    <property type="match status" value="1"/>
</dbReference>
<evidence type="ECO:0000313" key="8">
    <source>
        <dbReference type="EMBL" id="KKW91671.1"/>
    </source>
</evidence>
<dbReference type="PROSITE" id="PS00455">
    <property type="entry name" value="AMP_BINDING"/>
    <property type="match status" value="1"/>
</dbReference>
<gene>
    <name evidence="8" type="ORF">YP76_14235</name>
</gene>
<dbReference type="Pfam" id="PF00501">
    <property type="entry name" value="AMP-binding"/>
    <property type="match status" value="1"/>
</dbReference>
<dbReference type="Gene3D" id="3.30.300.30">
    <property type="match status" value="1"/>
</dbReference>
<dbReference type="GO" id="GO:0006631">
    <property type="term" value="P:fatty acid metabolic process"/>
    <property type="evidence" value="ECO:0007669"/>
    <property type="project" value="TreeGrafter"/>
</dbReference>
<evidence type="ECO:0000313" key="9">
    <source>
        <dbReference type="Proteomes" id="UP000033874"/>
    </source>
</evidence>
<feature type="domain" description="AMP-dependent synthetase/ligase" evidence="6">
    <location>
        <begin position="52"/>
        <end position="427"/>
    </location>
</feature>